<comment type="caution">
    <text evidence="6">The sequence shown here is derived from an EMBL/GenBank/DDBJ whole genome shotgun (WGS) entry which is preliminary data.</text>
</comment>
<dbReference type="Pfam" id="PF00356">
    <property type="entry name" value="LacI"/>
    <property type="match status" value="1"/>
</dbReference>
<dbReference type="AlphaFoldDB" id="A0A0R1N2Z1"/>
<evidence type="ECO:0000256" key="4">
    <source>
        <dbReference type="ARBA" id="ARBA00023163"/>
    </source>
</evidence>
<reference evidence="6 7" key="1">
    <citation type="journal article" date="2015" name="Genome Announc.">
        <title>Expanding the biotechnology potential of lactobacilli through comparative genomics of 213 strains and associated genera.</title>
        <authorList>
            <person name="Sun Z."/>
            <person name="Harris H.M."/>
            <person name="McCann A."/>
            <person name="Guo C."/>
            <person name="Argimon S."/>
            <person name="Zhang W."/>
            <person name="Yang X."/>
            <person name="Jeffery I.B."/>
            <person name="Cooney J.C."/>
            <person name="Kagawa T.F."/>
            <person name="Liu W."/>
            <person name="Song Y."/>
            <person name="Salvetti E."/>
            <person name="Wrobel A."/>
            <person name="Rasinkangas P."/>
            <person name="Parkhill J."/>
            <person name="Rea M.C."/>
            <person name="O'Sullivan O."/>
            <person name="Ritari J."/>
            <person name="Douillard F.P."/>
            <person name="Paul Ross R."/>
            <person name="Yang R."/>
            <person name="Briner A.E."/>
            <person name="Felis G.E."/>
            <person name="de Vos W.M."/>
            <person name="Barrangou R."/>
            <person name="Klaenhammer T.R."/>
            <person name="Caufield P.W."/>
            <person name="Cui Y."/>
            <person name="Zhang H."/>
            <person name="O'Toole P.W."/>
        </authorList>
    </citation>
    <scope>NUCLEOTIDE SEQUENCE [LARGE SCALE GENOMIC DNA]</scope>
    <source>
        <strain evidence="6 7">DSM 12744</strain>
    </source>
</reference>
<dbReference type="PROSITE" id="PS00356">
    <property type="entry name" value="HTH_LACI_1"/>
    <property type="match status" value="1"/>
</dbReference>
<dbReference type="CDD" id="cd06291">
    <property type="entry name" value="PBP1_Qymf-like"/>
    <property type="match status" value="1"/>
</dbReference>
<protein>
    <submittedName>
        <fullName evidence="6">Msm (Multiple sugar metabolism) operon regulatory protein</fullName>
    </submittedName>
</protein>
<feature type="domain" description="HTH lacI-type" evidence="5">
    <location>
        <begin position="3"/>
        <end position="57"/>
    </location>
</feature>
<dbReference type="PROSITE" id="PS50932">
    <property type="entry name" value="HTH_LACI_2"/>
    <property type="match status" value="1"/>
</dbReference>
<dbReference type="InterPro" id="IPR000843">
    <property type="entry name" value="HTH_LacI"/>
</dbReference>
<dbReference type="PANTHER" id="PTHR30146:SF95">
    <property type="entry name" value="RIBOSE OPERON REPRESSOR"/>
    <property type="match status" value="1"/>
</dbReference>
<dbReference type="GO" id="GO:0003700">
    <property type="term" value="F:DNA-binding transcription factor activity"/>
    <property type="evidence" value="ECO:0007669"/>
    <property type="project" value="TreeGrafter"/>
</dbReference>
<dbReference type="InterPro" id="IPR001761">
    <property type="entry name" value="Peripla_BP/Lac1_sug-bd_dom"/>
</dbReference>
<dbReference type="SUPFAM" id="SSF53822">
    <property type="entry name" value="Periplasmic binding protein-like I"/>
    <property type="match status" value="1"/>
</dbReference>
<evidence type="ECO:0000256" key="1">
    <source>
        <dbReference type="ARBA" id="ARBA00022491"/>
    </source>
</evidence>
<dbReference type="PANTHER" id="PTHR30146">
    <property type="entry name" value="LACI-RELATED TRANSCRIPTIONAL REPRESSOR"/>
    <property type="match status" value="1"/>
</dbReference>
<dbReference type="PATRIC" id="fig|1423792.3.peg.230"/>
<accession>A0A0R1N2Z1</accession>
<dbReference type="Gene3D" id="3.40.50.2300">
    <property type="match status" value="2"/>
</dbReference>
<keyword evidence="1" id="KW-0678">Repressor</keyword>
<dbReference type="EMBL" id="AZEC01000001">
    <property type="protein sequence ID" value="KRL14573.1"/>
    <property type="molecule type" value="Genomic_DNA"/>
</dbReference>
<dbReference type="Gene3D" id="1.10.260.40">
    <property type="entry name" value="lambda repressor-like DNA-binding domains"/>
    <property type="match status" value="1"/>
</dbReference>
<dbReference type="SMART" id="SM00354">
    <property type="entry name" value="HTH_LACI"/>
    <property type="match status" value="1"/>
</dbReference>
<keyword evidence="4" id="KW-0804">Transcription</keyword>
<dbReference type="InterPro" id="IPR028082">
    <property type="entry name" value="Peripla_BP_I"/>
</dbReference>
<proteinExistence type="predicted"/>
<dbReference type="CDD" id="cd01392">
    <property type="entry name" value="HTH_LacI"/>
    <property type="match status" value="1"/>
</dbReference>
<dbReference type="Pfam" id="PF00532">
    <property type="entry name" value="Peripla_BP_1"/>
    <property type="match status" value="1"/>
</dbReference>
<sequence>MMATMKDVARVAGVSLGTVSRAINNAPGVKPVTMKKVQAAIKQLDYVRDDYARGLKTNSSQTIALILPTIWHPFFSEFAYYVEKALYHLDYKLMLCNSESDSEKERAYIQMVAQNKVAGIIGITYSEIDQYVSSNLPFVSIDRYFTEDISYVTSDNFAGGQMAAEQLIKHGATQLAYIAGYSQFKNETTRRRDGFQAYLAKTGLENDEIFEPEPIHDLPKLLDGLLRRRPNLDGLFCVNDFMLLQVRRILQQKGIRVPEDIQMIGFDGIRMAEDEPSELSTIAQPVAEMAQAAVDILMTKIKNPDVLPEIKVLPVEFCEGKTTKPM</sequence>
<keyword evidence="2" id="KW-0805">Transcription regulation</keyword>
<gene>
    <name evidence="6" type="ORF">FD09_GL000226</name>
</gene>
<organism evidence="6 7">
    <name type="scientific">Schleiferilactobacillus perolens DSM 12744</name>
    <dbReference type="NCBI Taxonomy" id="1423792"/>
    <lineage>
        <taxon>Bacteria</taxon>
        <taxon>Bacillati</taxon>
        <taxon>Bacillota</taxon>
        <taxon>Bacilli</taxon>
        <taxon>Lactobacillales</taxon>
        <taxon>Lactobacillaceae</taxon>
        <taxon>Schleiferilactobacillus</taxon>
    </lineage>
</organism>
<evidence type="ECO:0000256" key="3">
    <source>
        <dbReference type="ARBA" id="ARBA00023125"/>
    </source>
</evidence>
<dbReference type="STRING" id="1423792.FD09_GL000226"/>
<evidence type="ECO:0000313" key="6">
    <source>
        <dbReference type="EMBL" id="KRL14573.1"/>
    </source>
</evidence>
<keyword evidence="7" id="KW-1185">Reference proteome</keyword>
<keyword evidence="3" id="KW-0238">DNA-binding</keyword>
<dbReference type="Proteomes" id="UP000051330">
    <property type="component" value="Unassembled WGS sequence"/>
</dbReference>
<dbReference type="PRINTS" id="PR00036">
    <property type="entry name" value="HTHLACI"/>
</dbReference>
<evidence type="ECO:0000313" key="7">
    <source>
        <dbReference type="Proteomes" id="UP000051330"/>
    </source>
</evidence>
<dbReference type="GO" id="GO:0000976">
    <property type="term" value="F:transcription cis-regulatory region binding"/>
    <property type="evidence" value="ECO:0007669"/>
    <property type="project" value="TreeGrafter"/>
</dbReference>
<name>A0A0R1N2Z1_9LACO</name>
<evidence type="ECO:0000259" key="5">
    <source>
        <dbReference type="PROSITE" id="PS50932"/>
    </source>
</evidence>
<evidence type="ECO:0000256" key="2">
    <source>
        <dbReference type="ARBA" id="ARBA00023015"/>
    </source>
</evidence>
<dbReference type="SUPFAM" id="SSF47413">
    <property type="entry name" value="lambda repressor-like DNA-binding domains"/>
    <property type="match status" value="1"/>
</dbReference>
<dbReference type="InterPro" id="IPR010982">
    <property type="entry name" value="Lambda_DNA-bd_dom_sf"/>
</dbReference>